<dbReference type="EMBL" id="SGJD01018958">
    <property type="protein sequence ID" value="KAB0388547.1"/>
    <property type="molecule type" value="Genomic_DNA"/>
</dbReference>
<keyword evidence="12" id="KW-0496">Mitochondrion</keyword>
<evidence type="ECO:0000256" key="10">
    <source>
        <dbReference type="ARBA" id="ARBA00023065"/>
    </source>
</evidence>
<organism evidence="19 20">
    <name type="scientific">Balaenoptera physalus</name>
    <name type="common">Fin whale</name>
    <name type="synonym">Balaena physalus</name>
    <dbReference type="NCBI Taxonomy" id="9770"/>
    <lineage>
        <taxon>Eukaryota</taxon>
        <taxon>Metazoa</taxon>
        <taxon>Chordata</taxon>
        <taxon>Craniata</taxon>
        <taxon>Vertebrata</taxon>
        <taxon>Euteleostomi</taxon>
        <taxon>Mammalia</taxon>
        <taxon>Eutheria</taxon>
        <taxon>Laurasiatheria</taxon>
        <taxon>Artiodactyla</taxon>
        <taxon>Whippomorpha</taxon>
        <taxon>Cetacea</taxon>
        <taxon>Mysticeti</taxon>
        <taxon>Balaenopteridae</taxon>
        <taxon>Balaenoptera</taxon>
    </lineage>
</organism>
<dbReference type="GO" id="GO:0008289">
    <property type="term" value="F:lipid binding"/>
    <property type="evidence" value="ECO:0007669"/>
    <property type="project" value="UniProtKB-KW"/>
</dbReference>
<keyword evidence="7 17" id="KW-0375">Hydrogen ion transport</keyword>
<protein>
    <recommendedName>
        <fullName evidence="15">ATP synthase lipid-binding protein</fullName>
    </recommendedName>
    <alternativeName>
        <fullName evidence="16">ATPase protein 9</fullName>
    </alternativeName>
    <alternativeName>
        <fullName evidence="14">ATPase subunit c</fullName>
    </alternativeName>
</protein>
<evidence type="ECO:0000256" key="5">
    <source>
        <dbReference type="ARBA" id="ARBA00022547"/>
    </source>
</evidence>
<keyword evidence="13" id="KW-0472">Membrane</keyword>
<feature type="non-terminal residue" evidence="19">
    <location>
        <position position="1"/>
    </location>
</feature>
<evidence type="ECO:0000313" key="19">
    <source>
        <dbReference type="EMBL" id="KAB0388547.1"/>
    </source>
</evidence>
<keyword evidence="8" id="KW-0809">Transit peptide</keyword>
<dbReference type="SUPFAM" id="SSF81333">
    <property type="entry name" value="F1F0 ATP synthase subunit C"/>
    <property type="match status" value="1"/>
</dbReference>
<keyword evidence="3 17" id="KW-0813">Transport</keyword>
<dbReference type="PRINTS" id="PR00124">
    <property type="entry name" value="ATPASEC"/>
</dbReference>
<keyword evidence="11 17" id="KW-0446">Lipid-binding</keyword>
<dbReference type="PANTHER" id="PTHR10031:SF0">
    <property type="entry name" value="ATPASE PROTEIN 9"/>
    <property type="match status" value="1"/>
</dbReference>
<evidence type="ECO:0000256" key="4">
    <source>
        <dbReference type="ARBA" id="ARBA00022481"/>
    </source>
</evidence>
<dbReference type="InterPro" id="IPR038662">
    <property type="entry name" value="ATP_synth_F0_csu_sf"/>
</dbReference>
<evidence type="ECO:0000256" key="17">
    <source>
        <dbReference type="RuleBase" id="RU004221"/>
    </source>
</evidence>
<evidence type="ECO:0000256" key="13">
    <source>
        <dbReference type="ARBA" id="ARBA00023136"/>
    </source>
</evidence>
<proteinExistence type="inferred from homology"/>
<gene>
    <name evidence="19" type="ORF">E2I00_012548</name>
</gene>
<dbReference type="Proteomes" id="UP000437017">
    <property type="component" value="Unassembled WGS sequence"/>
</dbReference>
<dbReference type="Gene3D" id="1.20.20.10">
    <property type="entry name" value="F1F0 ATP synthase subunit C"/>
    <property type="match status" value="1"/>
</dbReference>
<accession>A0A643BKM4</accession>
<keyword evidence="9" id="KW-1133">Transmembrane helix</keyword>
<evidence type="ECO:0000256" key="1">
    <source>
        <dbReference type="ARBA" id="ARBA00004225"/>
    </source>
</evidence>
<dbReference type="GO" id="GO:0045259">
    <property type="term" value="C:proton-transporting ATP synthase complex"/>
    <property type="evidence" value="ECO:0007669"/>
    <property type="project" value="UniProtKB-KW"/>
</dbReference>
<evidence type="ECO:0000256" key="12">
    <source>
        <dbReference type="ARBA" id="ARBA00023128"/>
    </source>
</evidence>
<keyword evidence="5" id="KW-0138">CF(0)</keyword>
<feature type="compositionally biased region" description="Basic and acidic residues" evidence="18">
    <location>
        <begin position="16"/>
        <end position="26"/>
    </location>
</feature>
<dbReference type="GO" id="GO:0031966">
    <property type="term" value="C:mitochondrial membrane"/>
    <property type="evidence" value="ECO:0007669"/>
    <property type="project" value="UniProtKB-SubCell"/>
</dbReference>
<comment type="similarity">
    <text evidence="2 17">Belongs to the ATPase C chain family.</text>
</comment>
<evidence type="ECO:0000256" key="8">
    <source>
        <dbReference type="ARBA" id="ARBA00022946"/>
    </source>
</evidence>
<comment type="caution">
    <text evidence="19">The sequence shown here is derived from an EMBL/GenBank/DDBJ whole genome shotgun (WGS) entry which is preliminary data.</text>
</comment>
<evidence type="ECO:0000256" key="15">
    <source>
        <dbReference type="ARBA" id="ARBA00032304"/>
    </source>
</evidence>
<keyword evidence="20" id="KW-1185">Reference proteome</keyword>
<feature type="region of interest" description="Disordered" evidence="18">
    <location>
        <begin position="1"/>
        <end position="36"/>
    </location>
</feature>
<dbReference type="OrthoDB" id="438052at2759"/>
<name>A0A643BKM4_BALPH</name>
<dbReference type="GO" id="GO:0015986">
    <property type="term" value="P:proton motive force-driven ATP synthesis"/>
    <property type="evidence" value="ECO:0007669"/>
    <property type="project" value="InterPro"/>
</dbReference>
<evidence type="ECO:0000256" key="3">
    <source>
        <dbReference type="ARBA" id="ARBA00022448"/>
    </source>
</evidence>
<keyword evidence="10 17" id="KW-0406">Ion transport</keyword>
<dbReference type="FunFam" id="1.20.20.10:FF:000003">
    <property type="entry name" value="Atp synthase f complex subunit mitochondrial"/>
    <property type="match status" value="1"/>
</dbReference>
<dbReference type="AlphaFoldDB" id="A0A643BKM4"/>
<evidence type="ECO:0000256" key="2">
    <source>
        <dbReference type="ARBA" id="ARBA00006704"/>
    </source>
</evidence>
<evidence type="ECO:0000256" key="7">
    <source>
        <dbReference type="ARBA" id="ARBA00022781"/>
    </source>
</evidence>
<dbReference type="GO" id="GO:0015078">
    <property type="term" value="F:proton transmembrane transporter activity"/>
    <property type="evidence" value="ECO:0007669"/>
    <property type="project" value="InterPro"/>
</dbReference>
<keyword evidence="4" id="KW-0488">Methylation</keyword>
<comment type="subcellular location">
    <subcellularLocation>
        <location evidence="1">Mitochondrion membrane</location>
        <topology evidence="1">Multi-pass membrane protein</topology>
    </subcellularLocation>
</comment>
<sequence>GSPIPLTSTTTATATSREERKQDRSPRCLSTKSSSCPEECKMSACARSPAPRSDPSRIQSCIQTKFCISRLGLETALQYLTGPRMTSALSRDIDTTANFTGAGAAAVGVADSGAVTGTVFGSLIIGFARNPSLKQQLFSYAILGFASSEAMDLLFDGCFLDFVCHITEITA</sequence>
<keyword evidence="6" id="KW-0812">Transmembrane</keyword>
<evidence type="ECO:0000256" key="18">
    <source>
        <dbReference type="SAM" id="MobiDB-lite"/>
    </source>
</evidence>
<dbReference type="CDD" id="cd18182">
    <property type="entry name" value="ATP-synt_Fo_c_ATP5G3"/>
    <property type="match status" value="1"/>
</dbReference>
<evidence type="ECO:0000256" key="9">
    <source>
        <dbReference type="ARBA" id="ARBA00022989"/>
    </source>
</evidence>
<evidence type="ECO:0000313" key="20">
    <source>
        <dbReference type="Proteomes" id="UP000437017"/>
    </source>
</evidence>
<evidence type="ECO:0000256" key="14">
    <source>
        <dbReference type="ARBA" id="ARBA00029852"/>
    </source>
</evidence>
<evidence type="ECO:0000256" key="11">
    <source>
        <dbReference type="ARBA" id="ARBA00023121"/>
    </source>
</evidence>
<dbReference type="InterPro" id="IPR035921">
    <property type="entry name" value="F/V-ATP_Csub_sf"/>
</dbReference>
<evidence type="ECO:0000256" key="6">
    <source>
        <dbReference type="ARBA" id="ARBA00022692"/>
    </source>
</evidence>
<evidence type="ECO:0000256" key="16">
    <source>
        <dbReference type="ARBA" id="ARBA00033111"/>
    </source>
</evidence>
<dbReference type="PANTHER" id="PTHR10031">
    <property type="entry name" value="ATP SYNTHASE LIPID-BINDING PROTEIN, MITOCHONDRIAL"/>
    <property type="match status" value="1"/>
</dbReference>
<reference evidence="19 20" key="1">
    <citation type="journal article" date="2019" name="PLoS ONE">
        <title>Genomic analyses reveal an absence of contemporary introgressive admixture between fin whales and blue whales, despite known hybrids.</title>
        <authorList>
            <person name="Westbury M.V."/>
            <person name="Petersen B."/>
            <person name="Lorenzen E.D."/>
        </authorList>
    </citation>
    <scope>NUCLEOTIDE SEQUENCE [LARGE SCALE GENOMIC DNA]</scope>
    <source>
        <strain evidence="19">FinWhale-01</strain>
    </source>
</reference>
<dbReference type="InterPro" id="IPR000454">
    <property type="entry name" value="ATP_synth_F0_csu"/>
</dbReference>